<sequence>MRTCLMAALALALATPGAVMAQDAAAKPAVSADGRELIDAGTGLVWSRCVEGMTWDGLRCAGEIKLATHAEALALARARSEADGRLWRVPRAQELKRLPEHLGNARQAAALLPDAPSGWYWSSTVRIESEAVNKYSYGNVQRGTTERQVDRLSPQTGWMVEQPGGAVRDSPKREKRLVRLVPALAP</sequence>
<gene>
    <name evidence="3" type="ORF">ACG00Y_25755</name>
</gene>
<dbReference type="RefSeq" id="WP_394483961.1">
    <property type="nucleotide sequence ID" value="NZ_JBIGHV010000012.1"/>
</dbReference>
<feature type="signal peptide" evidence="1">
    <location>
        <begin position="1"/>
        <end position="21"/>
    </location>
</feature>
<dbReference type="Pfam" id="PF07603">
    <property type="entry name" value="Lcl_C"/>
    <property type="match status" value="1"/>
</dbReference>
<feature type="domain" description="Lcl C-terminal" evidence="2">
    <location>
        <begin position="38"/>
        <end position="181"/>
    </location>
</feature>
<keyword evidence="1" id="KW-0732">Signal</keyword>
<dbReference type="Proteomes" id="UP001606210">
    <property type="component" value="Unassembled WGS sequence"/>
</dbReference>
<protein>
    <submittedName>
        <fullName evidence="3">DUF1566 domain-containing protein</fullName>
    </submittedName>
</protein>
<keyword evidence="4" id="KW-1185">Reference proteome</keyword>
<dbReference type="InterPro" id="IPR011460">
    <property type="entry name" value="Lcl_C"/>
</dbReference>
<evidence type="ECO:0000256" key="1">
    <source>
        <dbReference type="SAM" id="SignalP"/>
    </source>
</evidence>
<dbReference type="EMBL" id="JBIGHV010000012">
    <property type="protein sequence ID" value="MFG6433338.1"/>
    <property type="molecule type" value="Genomic_DNA"/>
</dbReference>
<feature type="chain" id="PRO_5045420166" evidence="1">
    <location>
        <begin position="22"/>
        <end position="186"/>
    </location>
</feature>
<organism evidence="3 4">
    <name type="scientific">Pelomonas parva</name>
    <dbReference type="NCBI Taxonomy" id="3299032"/>
    <lineage>
        <taxon>Bacteria</taxon>
        <taxon>Pseudomonadati</taxon>
        <taxon>Pseudomonadota</taxon>
        <taxon>Betaproteobacteria</taxon>
        <taxon>Burkholderiales</taxon>
        <taxon>Sphaerotilaceae</taxon>
        <taxon>Roseateles</taxon>
    </lineage>
</organism>
<proteinExistence type="predicted"/>
<accession>A0ABW7F9M6</accession>
<evidence type="ECO:0000313" key="3">
    <source>
        <dbReference type="EMBL" id="MFG6433338.1"/>
    </source>
</evidence>
<comment type="caution">
    <text evidence="3">The sequence shown here is derived from an EMBL/GenBank/DDBJ whole genome shotgun (WGS) entry which is preliminary data.</text>
</comment>
<evidence type="ECO:0000313" key="4">
    <source>
        <dbReference type="Proteomes" id="UP001606210"/>
    </source>
</evidence>
<evidence type="ECO:0000259" key="2">
    <source>
        <dbReference type="Pfam" id="PF07603"/>
    </source>
</evidence>
<name>A0ABW7F9M6_9BURK</name>
<reference evidence="3 4" key="1">
    <citation type="submission" date="2024-08" db="EMBL/GenBank/DDBJ databases">
        <authorList>
            <person name="Lu H."/>
        </authorList>
    </citation>
    <scope>NUCLEOTIDE SEQUENCE [LARGE SCALE GENOMIC DNA]</scope>
    <source>
        <strain evidence="3 4">LYH14W</strain>
    </source>
</reference>